<dbReference type="PANTHER" id="PTHR30002">
    <property type="entry name" value="EPOXYQUEUOSINE REDUCTASE"/>
    <property type="match status" value="1"/>
</dbReference>
<dbReference type="OrthoDB" id="9784571at2"/>
<feature type="domain" description="DUF1730" evidence="6">
    <location>
        <begin position="57"/>
        <end position="124"/>
    </location>
</feature>
<keyword evidence="8" id="KW-1185">Reference proteome</keyword>
<organism evidence="7 8">
    <name type="scientific">Halanaerobium praevalens (strain ATCC 33744 / DSM 2228 / GSL)</name>
    <dbReference type="NCBI Taxonomy" id="572479"/>
    <lineage>
        <taxon>Bacteria</taxon>
        <taxon>Bacillati</taxon>
        <taxon>Bacillota</taxon>
        <taxon>Clostridia</taxon>
        <taxon>Halanaerobiales</taxon>
        <taxon>Halanaerobiaceae</taxon>
        <taxon>Halanaerobium</taxon>
    </lineage>
</organism>
<keyword evidence="4" id="KW-0408">Iron</keyword>
<evidence type="ECO:0000256" key="2">
    <source>
        <dbReference type="ARBA" id="ARBA00022723"/>
    </source>
</evidence>
<dbReference type="NCBIfam" id="TIGR00276">
    <property type="entry name" value="tRNA epoxyqueuosine(34) reductase QueG"/>
    <property type="match status" value="1"/>
</dbReference>
<dbReference type="AlphaFoldDB" id="E3DQX8"/>
<evidence type="ECO:0000256" key="1">
    <source>
        <dbReference type="ARBA" id="ARBA00022485"/>
    </source>
</evidence>
<dbReference type="GO" id="GO:0046872">
    <property type="term" value="F:metal ion binding"/>
    <property type="evidence" value="ECO:0007669"/>
    <property type="project" value="UniProtKB-KW"/>
</dbReference>
<keyword evidence="5" id="KW-0411">Iron-sulfur</keyword>
<dbReference type="eggNOG" id="COG1600">
    <property type="taxonomic scope" value="Bacteria"/>
</dbReference>
<reference evidence="7 8" key="2">
    <citation type="journal article" date="2011" name="Stand. Genomic Sci.">
        <title>Complete genome sequence of the extremely halophilic Halanaerobium praevalens type strain (GSL).</title>
        <authorList>
            <person name="Ivanova N."/>
            <person name="Sikorski J."/>
            <person name="Chertkov O."/>
            <person name="Nolan M."/>
            <person name="Lucas S."/>
            <person name="Hammon N."/>
            <person name="Deshpande S."/>
            <person name="Cheng J.F."/>
            <person name="Tapia R."/>
            <person name="Han C."/>
            <person name="Goodwin L."/>
            <person name="Pitluck S."/>
            <person name="Huntemann M."/>
            <person name="Liolios K."/>
            <person name="Pagani I."/>
            <person name="Mavromatis K."/>
            <person name="Ovchinikova G."/>
            <person name="Pati A."/>
            <person name="Chen A."/>
            <person name="Palaniappan K."/>
            <person name="Land M."/>
            <person name="Hauser L."/>
            <person name="Brambilla E.M."/>
            <person name="Kannan K.P."/>
            <person name="Rohde M."/>
            <person name="Tindall B.J."/>
            <person name="Goker M."/>
            <person name="Detter J.C."/>
            <person name="Woyke T."/>
            <person name="Bristow J."/>
            <person name="Eisen J.A."/>
            <person name="Markowitz V."/>
            <person name="Hugenholtz P."/>
            <person name="Kyrpides N.C."/>
            <person name="Klenk H.P."/>
            <person name="Lapidus A."/>
        </authorList>
    </citation>
    <scope>NUCLEOTIDE SEQUENCE [LARGE SCALE GENOMIC DNA]</scope>
    <source>
        <strain evidence="8">ATCC 33744 / DSM 2228 / GSL</strain>
    </source>
</reference>
<dbReference type="HOGENOM" id="CLU_030790_2_0_9"/>
<dbReference type="PROSITE" id="PS00198">
    <property type="entry name" value="4FE4S_FER_1"/>
    <property type="match status" value="1"/>
</dbReference>
<proteinExistence type="predicted"/>
<accession>E3DQX8</accession>
<reference evidence="8" key="1">
    <citation type="submission" date="2010-10" db="EMBL/GenBank/DDBJ databases">
        <title>The complete genome of Halanaerobium praevalens DSM 2228.</title>
        <authorList>
            <consortium name="US DOE Joint Genome Institute (JGI-PGF)"/>
            <person name="Lucas S."/>
            <person name="Copeland A."/>
            <person name="Lapidus A."/>
            <person name="Glavina del Rio T."/>
            <person name="Dalin E."/>
            <person name="Tice H."/>
            <person name="Bruce D."/>
            <person name="Goodwin L."/>
            <person name="Pitluck S."/>
            <person name="Kyrpides N."/>
            <person name="Mavromatis K."/>
            <person name="Ivanova N."/>
            <person name="Ovchinnikova G."/>
            <person name="Chertkov O."/>
            <person name="Detter J.C."/>
            <person name="Han C."/>
            <person name="Larimer F."/>
            <person name="Land M."/>
            <person name="Hauser L."/>
            <person name="Markowitz V."/>
            <person name="Cheng J.-F."/>
            <person name="Hugenholtz P."/>
            <person name="Woyke T."/>
            <person name="Wu D."/>
            <person name="Tindall B."/>
            <person name="Pomrenke H.G."/>
            <person name="Brambilla E."/>
            <person name="Klenk H.-P."/>
            <person name="Eisen J.A."/>
        </authorList>
    </citation>
    <scope>NUCLEOTIDE SEQUENCE [LARGE SCALE GENOMIC DNA]</scope>
    <source>
        <strain evidence="8">ATCC 33744 / DSM 2228 / GSL</strain>
    </source>
</reference>
<dbReference type="Pfam" id="PF13484">
    <property type="entry name" value="Fer4_16"/>
    <property type="match status" value="1"/>
</dbReference>
<dbReference type="EMBL" id="CP002175">
    <property type="protein sequence ID" value="ADO76953.1"/>
    <property type="molecule type" value="Genomic_DNA"/>
</dbReference>
<dbReference type="Pfam" id="PF08331">
    <property type="entry name" value="QueG_DUF1730"/>
    <property type="match status" value="1"/>
</dbReference>
<evidence type="ECO:0000313" key="7">
    <source>
        <dbReference type="EMBL" id="ADO76953.1"/>
    </source>
</evidence>
<evidence type="ECO:0000259" key="6">
    <source>
        <dbReference type="Pfam" id="PF08331"/>
    </source>
</evidence>
<evidence type="ECO:0000256" key="5">
    <source>
        <dbReference type="ARBA" id="ARBA00023014"/>
    </source>
</evidence>
<gene>
    <name evidence="7" type="ordered locus">Hprae_0799</name>
</gene>
<dbReference type="InterPro" id="IPR017900">
    <property type="entry name" value="4Fe4S_Fe_S_CS"/>
</dbReference>
<evidence type="ECO:0000256" key="3">
    <source>
        <dbReference type="ARBA" id="ARBA00023002"/>
    </source>
</evidence>
<evidence type="ECO:0000256" key="4">
    <source>
        <dbReference type="ARBA" id="ARBA00023004"/>
    </source>
</evidence>
<evidence type="ECO:0000313" key="8">
    <source>
        <dbReference type="Proteomes" id="UP000006866"/>
    </source>
</evidence>
<dbReference type="PANTHER" id="PTHR30002:SF4">
    <property type="entry name" value="EPOXYQUEUOSINE REDUCTASE"/>
    <property type="match status" value="1"/>
</dbReference>
<dbReference type="GO" id="GO:0051539">
    <property type="term" value="F:4 iron, 4 sulfur cluster binding"/>
    <property type="evidence" value="ECO:0007669"/>
    <property type="project" value="UniProtKB-KW"/>
</dbReference>
<dbReference type="InterPro" id="IPR013542">
    <property type="entry name" value="QueG_DUF1730"/>
</dbReference>
<dbReference type="RefSeq" id="WP_014552986.1">
    <property type="nucleotide sequence ID" value="NC_017455.1"/>
</dbReference>
<dbReference type="Gene3D" id="1.25.10.10">
    <property type="entry name" value="Leucine-rich Repeat Variant"/>
    <property type="match status" value="1"/>
</dbReference>
<dbReference type="InterPro" id="IPR016024">
    <property type="entry name" value="ARM-type_fold"/>
</dbReference>
<dbReference type="GO" id="GO:0052693">
    <property type="term" value="F:epoxyqueuosine reductase activity"/>
    <property type="evidence" value="ECO:0007669"/>
    <property type="project" value="TreeGrafter"/>
</dbReference>
<sequence length="364" mass="42078">MQLNSLVKKSAANLKIDICQITDGNDLVEARKILEQRVKSEYWPQPLTNQNLDELTKPRLQLDNLNSIIVAAISYNNQGGNQYLSNYVTVLDYHNYLENKLEELVNNLKNKIDKDFNYKIFVDTAPFLEREVARKAGVGFIGKNTMLINPNFGSYLFLGEILTDLKIKKDQPLINTCANCKICLENCEGDALKKDYLLAADDCISYLTQKKSLLTEENIKKINNHLWGCDACQEKCPYNKNILTTNNKNLNFFNKNLSYFLNLKRKKIPAELEKTAIVWRGNRILLRNALIVAANLKKEQYFDLIIDKLDDNSPIIRYYAAYALAKINFKRAKKIIKKQLIKEKDQFYQKKITEILEQEAENEA</sequence>
<dbReference type="SUPFAM" id="SSF46548">
    <property type="entry name" value="alpha-helical ferredoxin"/>
    <property type="match status" value="1"/>
</dbReference>
<dbReference type="Proteomes" id="UP000006866">
    <property type="component" value="Chromosome"/>
</dbReference>
<keyword evidence="1" id="KW-0004">4Fe-4S</keyword>
<dbReference type="GO" id="GO:0008616">
    <property type="term" value="P:tRNA queuosine(34) biosynthetic process"/>
    <property type="evidence" value="ECO:0007669"/>
    <property type="project" value="InterPro"/>
</dbReference>
<keyword evidence="3" id="KW-0560">Oxidoreductase</keyword>
<dbReference type="InterPro" id="IPR004453">
    <property type="entry name" value="QueG"/>
</dbReference>
<dbReference type="InterPro" id="IPR011989">
    <property type="entry name" value="ARM-like"/>
</dbReference>
<dbReference type="SUPFAM" id="SSF48371">
    <property type="entry name" value="ARM repeat"/>
    <property type="match status" value="1"/>
</dbReference>
<protein>
    <recommendedName>
        <fullName evidence="6">DUF1730 domain-containing protein</fullName>
    </recommendedName>
</protein>
<keyword evidence="2" id="KW-0479">Metal-binding</keyword>
<dbReference type="KEGG" id="hpk:Hprae_0799"/>
<dbReference type="STRING" id="572479.Hprae_0799"/>
<dbReference type="PATRIC" id="fig|572479.3.peg.807"/>
<name>E3DQX8_HALPG</name>